<keyword evidence="3 6" id="KW-0418">Kinase</keyword>
<sequence length="473" mass="49079">MTLVLGLDIGSTTTKAALVAVSAEVSVVRVVRTPTPTDVTELLAACAAVARECLADARDPIAAIGIASMAESGTALDGDGRPLTPLLRWDRRVDPRHLDDLLARHPELPFMTGVPATTKPAAVALRALRAERPDLFPAMRHWAGVADLVAHALTGVRATDHTLATRTMMAGGDGDGWDDAVLASTGLAAGVLPDVRAPGEVVAPTTGDAGGFGLPAGIPVYIAGHDHAVGAWASGVRNPGAVADSLGTAEAVVRVTDAAATRAAVADGFSVGRTVDGSARTLLGGSRACGAMIEWWDAQHPADRLLDRLRELDPQRWVTSGMTVLPYPSGRQCPRPDPTAGVEIHGVEIHRDDTHPAGRARAVLQGLVLHSRWMREAIEIHAGSAATDLTLLGSLADRIPSWAPLAATAGIPTRRTTTDEPVAAGAALLSAVRAGAASPDLTLERTDVAPATAAGLDDAYRRFLETVLTEGER</sequence>
<evidence type="ECO:0000313" key="7">
    <source>
        <dbReference type="Proteomes" id="UP001429745"/>
    </source>
</evidence>
<protein>
    <submittedName>
        <fullName evidence="6">Carbohydrate kinase</fullName>
    </submittedName>
</protein>
<comment type="caution">
    <text evidence="6">The sequence shown here is derived from an EMBL/GenBank/DDBJ whole genome shotgun (WGS) entry which is preliminary data.</text>
</comment>
<dbReference type="PIRSF" id="PIRSF000538">
    <property type="entry name" value="GlpK"/>
    <property type="match status" value="1"/>
</dbReference>
<dbReference type="SUPFAM" id="SSF53067">
    <property type="entry name" value="Actin-like ATPase domain"/>
    <property type="match status" value="2"/>
</dbReference>
<keyword evidence="7" id="KW-1185">Reference proteome</keyword>
<dbReference type="GO" id="GO:0016301">
    <property type="term" value="F:kinase activity"/>
    <property type="evidence" value="ECO:0007669"/>
    <property type="project" value="UniProtKB-KW"/>
</dbReference>
<evidence type="ECO:0000313" key="6">
    <source>
        <dbReference type="EMBL" id="NLP86124.1"/>
    </source>
</evidence>
<dbReference type="PANTHER" id="PTHR43095">
    <property type="entry name" value="SUGAR KINASE"/>
    <property type="match status" value="1"/>
</dbReference>
<organism evidence="6 7">
    <name type="scientific">Microbacterium salsuginis</name>
    <dbReference type="NCBI Taxonomy" id="2722803"/>
    <lineage>
        <taxon>Bacteria</taxon>
        <taxon>Bacillati</taxon>
        <taxon>Actinomycetota</taxon>
        <taxon>Actinomycetes</taxon>
        <taxon>Micrococcales</taxon>
        <taxon>Microbacteriaceae</taxon>
        <taxon>Microbacterium</taxon>
    </lineage>
</organism>
<feature type="domain" description="Carbohydrate kinase FGGY N-terminal" evidence="4">
    <location>
        <begin position="4"/>
        <end position="231"/>
    </location>
</feature>
<dbReference type="InterPro" id="IPR000577">
    <property type="entry name" value="Carb_kinase_FGGY"/>
</dbReference>
<dbReference type="InterPro" id="IPR018485">
    <property type="entry name" value="FGGY_C"/>
</dbReference>
<comment type="similarity">
    <text evidence="1">Belongs to the FGGY kinase family.</text>
</comment>
<dbReference type="RefSeq" id="WP_168914617.1">
    <property type="nucleotide sequence ID" value="NZ_JABACI010000007.1"/>
</dbReference>
<proteinExistence type="inferred from homology"/>
<dbReference type="Pfam" id="PF02782">
    <property type="entry name" value="FGGY_C"/>
    <property type="match status" value="1"/>
</dbReference>
<evidence type="ECO:0000256" key="1">
    <source>
        <dbReference type="ARBA" id="ARBA00009156"/>
    </source>
</evidence>
<dbReference type="InterPro" id="IPR050406">
    <property type="entry name" value="FGGY_Carb_Kinase"/>
</dbReference>
<evidence type="ECO:0000256" key="3">
    <source>
        <dbReference type="ARBA" id="ARBA00022777"/>
    </source>
</evidence>
<feature type="domain" description="Carbohydrate kinase FGGY C-terminal" evidence="5">
    <location>
        <begin position="246"/>
        <end position="432"/>
    </location>
</feature>
<dbReference type="InterPro" id="IPR043129">
    <property type="entry name" value="ATPase_NBD"/>
</dbReference>
<evidence type="ECO:0000259" key="5">
    <source>
        <dbReference type="Pfam" id="PF02782"/>
    </source>
</evidence>
<accession>A0ABX1KJ10</accession>
<name>A0ABX1KJ10_9MICO</name>
<keyword evidence="2" id="KW-0808">Transferase</keyword>
<reference evidence="6 7" key="1">
    <citation type="submission" date="2020-04" db="EMBL/GenBank/DDBJ databases">
        <title>CFH 90308 Microbacterium sp.</title>
        <authorList>
            <person name="Nie G."/>
            <person name="Ming H."/>
            <person name="Xia T."/>
        </authorList>
    </citation>
    <scope>NUCLEOTIDE SEQUENCE [LARGE SCALE GENOMIC DNA]</scope>
    <source>
        <strain evidence="6 7">CFH 90308</strain>
    </source>
</reference>
<gene>
    <name evidence="6" type="ORF">HF576_20015</name>
</gene>
<dbReference type="Gene3D" id="3.30.420.40">
    <property type="match status" value="2"/>
</dbReference>
<evidence type="ECO:0000256" key="2">
    <source>
        <dbReference type="ARBA" id="ARBA00022679"/>
    </source>
</evidence>
<dbReference type="Proteomes" id="UP001429745">
    <property type="component" value="Unassembled WGS sequence"/>
</dbReference>
<dbReference type="InterPro" id="IPR018484">
    <property type="entry name" value="FGGY_N"/>
</dbReference>
<dbReference type="EMBL" id="JABACI010000007">
    <property type="protein sequence ID" value="NLP86124.1"/>
    <property type="molecule type" value="Genomic_DNA"/>
</dbReference>
<evidence type="ECO:0000259" key="4">
    <source>
        <dbReference type="Pfam" id="PF00370"/>
    </source>
</evidence>
<dbReference type="Pfam" id="PF00370">
    <property type="entry name" value="FGGY_N"/>
    <property type="match status" value="1"/>
</dbReference>